<dbReference type="InterPro" id="IPR036452">
    <property type="entry name" value="Ribo_hydro-like"/>
</dbReference>
<keyword evidence="5" id="KW-1185">Reference proteome</keyword>
<dbReference type="RefSeq" id="WP_322447424.1">
    <property type="nucleotide sequence ID" value="NZ_JAXOFX010000011.1"/>
</dbReference>
<accession>A0ABU5J193</accession>
<dbReference type="EMBL" id="JAXOFX010000011">
    <property type="protein sequence ID" value="MDZ5473122.1"/>
    <property type="molecule type" value="Genomic_DNA"/>
</dbReference>
<protein>
    <submittedName>
        <fullName evidence="4">Nucleoside hydrolase</fullName>
        <ecNumber evidence="4">3.2.2.-</ecNumber>
    </submittedName>
</protein>
<evidence type="ECO:0000313" key="5">
    <source>
        <dbReference type="Proteomes" id="UP001290455"/>
    </source>
</evidence>
<gene>
    <name evidence="4" type="ORF">SM124_15495</name>
</gene>
<evidence type="ECO:0000256" key="2">
    <source>
        <dbReference type="ARBA" id="ARBA00023295"/>
    </source>
</evidence>
<dbReference type="GO" id="GO:0016798">
    <property type="term" value="F:hydrolase activity, acting on glycosyl bonds"/>
    <property type="evidence" value="ECO:0007669"/>
    <property type="project" value="UniProtKB-KW"/>
</dbReference>
<dbReference type="EC" id="3.2.2.-" evidence="4"/>
<name>A0ABU5J193_9BACI</name>
<dbReference type="InterPro" id="IPR023186">
    <property type="entry name" value="IUNH"/>
</dbReference>
<dbReference type="CDD" id="cd00455">
    <property type="entry name" value="nuc_hydro"/>
    <property type="match status" value="1"/>
</dbReference>
<dbReference type="Proteomes" id="UP001290455">
    <property type="component" value="Unassembled WGS sequence"/>
</dbReference>
<evidence type="ECO:0000256" key="1">
    <source>
        <dbReference type="ARBA" id="ARBA00022801"/>
    </source>
</evidence>
<keyword evidence="2 4" id="KW-0326">Glycosidase</keyword>
<dbReference type="SUPFAM" id="SSF53590">
    <property type="entry name" value="Nucleoside hydrolase"/>
    <property type="match status" value="1"/>
</dbReference>
<dbReference type="Gene3D" id="3.90.245.10">
    <property type="entry name" value="Ribonucleoside hydrolase-like"/>
    <property type="match status" value="1"/>
</dbReference>
<keyword evidence="1 4" id="KW-0378">Hydrolase</keyword>
<sequence length="322" mass="36206">MKKYVLLFSDFGIDDMVAIIYALFDEEIEIIGVVADYGNVSKEDAVRNAAYLQQLTGITDIPVFGGADLPLTGESPEYFPEVHGLEGLGPIIPEDIPLPSFENFYEINTLIEKYKNQVIIVNVGRLSSLATAFILYPELMKSVKEFYIMGGAFQSPGNITPIAEANFYGDPYAANIIINKSPKPVFIIPLDVTSGAIITPEMVNQLDQHYQKTQSKIGLLVKPMVDYYYEFYKKRDPQISGSPLHDLLTLWAVSSKSIIQYEEVPVKVVVNTGPSFGQSIGDFRRTVEKEDYQRHNVARNFDYQQFIKNFFETMKNSSGETS</sequence>
<reference evidence="4 5" key="1">
    <citation type="submission" date="2023-11" db="EMBL/GenBank/DDBJ databases">
        <title>Bacillus jintuensis, isolated from a mudflat on the Beibu Gulf coast.</title>
        <authorList>
            <person name="Li M."/>
        </authorList>
    </citation>
    <scope>NUCLEOTIDE SEQUENCE [LARGE SCALE GENOMIC DNA]</scope>
    <source>
        <strain evidence="4 5">31A1R</strain>
    </source>
</reference>
<dbReference type="Pfam" id="PF01156">
    <property type="entry name" value="IU_nuc_hydro"/>
    <property type="match status" value="1"/>
</dbReference>
<dbReference type="PANTHER" id="PTHR12304:SF4">
    <property type="entry name" value="URIDINE NUCLEOSIDASE"/>
    <property type="match status" value="1"/>
</dbReference>
<evidence type="ECO:0000313" key="4">
    <source>
        <dbReference type="EMBL" id="MDZ5473122.1"/>
    </source>
</evidence>
<comment type="caution">
    <text evidence="4">The sequence shown here is derived from an EMBL/GenBank/DDBJ whole genome shotgun (WGS) entry which is preliminary data.</text>
</comment>
<dbReference type="InterPro" id="IPR001910">
    <property type="entry name" value="Inosine/uridine_hydrolase_dom"/>
</dbReference>
<evidence type="ECO:0000259" key="3">
    <source>
        <dbReference type="Pfam" id="PF01156"/>
    </source>
</evidence>
<proteinExistence type="predicted"/>
<feature type="domain" description="Inosine/uridine-preferring nucleoside hydrolase" evidence="3">
    <location>
        <begin position="5"/>
        <end position="307"/>
    </location>
</feature>
<dbReference type="PANTHER" id="PTHR12304">
    <property type="entry name" value="INOSINE-URIDINE PREFERRING NUCLEOSIDE HYDROLASE"/>
    <property type="match status" value="1"/>
</dbReference>
<organism evidence="4 5">
    <name type="scientific">Robertmurraya mangrovi</name>
    <dbReference type="NCBI Taxonomy" id="3098077"/>
    <lineage>
        <taxon>Bacteria</taxon>
        <taxon>Bacillati</taxon>
        <taxon>Bacillota</taxon>
        <taxon>Bacilli</taxon>
        <taxon>Bacillales</taxon>
        <taxon>Bacillaceae</taxon>
        <taxon>Robertmurraya</taxon>
    </lineage>
</organism>